<reference evidence="1 2" key="1">
    <citation type="submission" date="2023-10" db="EMBL/GenBank/DDBJ databases">
        <title>Complete Genome Sequence of Limnobacter thiooxidans CS-K2T, Isolated from freshwater lake sediments in Bavaria, Germany.</title>
        <authorList>
            <person name="Naruki M."/>
            <person name="Watanabe A."/>
            <person name="Warashina T."/>
            <person name="Morita T."/>
            <person name="Arakawa K."/>
        </authorList>
    </citation>
    <scope>NUCLEOTIDE SEQUENCE [LARGE SCALE GENOMIC DNA]</scope>
    <source>
        <strain evidence="1 2">CS-K2</strain>
    </source>
</reference>
<dbReference type="EMBL" id="AP028947">
    <property type="protein sequence ID" value="BET27129.1"/>
    <property type="molecule type" value="Genomic_DNA"/>
</dbReference>
<dbReference type="InterPro" id="IPR047324">
    <property type="entry name" value="LbH_gamma_CA-like"/>
</dbReference>
<dbReference type="Pfam" id="PF00132">
    <property type="entry name" value="Hexapep"/>
    <property type="match status" value="1"/>
</dbReference>
<dbReference type="KEGG" id="lto:RGQ30_26300"/>
<dbReference type="SUPFAM" id="SSF51161">
    <property type="entry name" value="Trimeric LpxA-like enzymes"/>
    <property type="match status" value="1"/>
</dbReference>
<dbReference type="InterPro" id="IPR001451">
    <property type="entry name" value="Hexapep"/>
</dbReference>
<dbReference type="CDD" id="cd04645">
    <property type="entry name" value="LbH_gamma_CA_like"/>
    <property type="match status" value="1"/>
</dbReference>
<evidence type="ECO:0000313" key="2">
    <source>
        <dbReference type="Proteomes" id="UP001329151"/>
    </source>
</evidence>
<dbReference type="Gene3D" id="2.160.10.10">
    <property type="entry name" value="Hexapeptide repeat proteins"/>
    <property type="match status" value="1"/>
</dbReference>
<name>A0AA86J4J5_9BURK</name>
<sequence>MKSYTYKNISPQIHPDAYVFDDVVIVGDVVIEKNVSIWPGVTIRGDKEKIIIREGSNIQEHSVLHADPGFPLTIEPNATIGHGVVLHGCTVGAHTVVGIRAVLLNGVRVSENCLITAGSILSAGPRFPAGSLIAGTPAKVLMALSESDIQNLKDTAIEYQDLAQEYRAHLVPCIHDR</sequence>
<dbReference type="AlphaFoldDB" id="A0AA86J4J5"/>
<keyword evidence="2" id="KW-1185">Reference proteome</keyword>
<dbReference type="PANTHER" id="PTHR13061:SF29">
    <property type="entry name" value="GAMMA CARBONIC ANHYDRASE-LIKE 1, MITOCHONDRIAL-RELATED"/>
    <property type="match status" value="1"/>
</dbReference>
<proteinExistence type="predicted"/>
<accession>A0AA86J4J5</accession>
<protein>
    <submittedName>
        <fullName evidence="1">Gamma carbonic anhydrase family protein</fullName>
    </submittedName>
</protein>
<gene>
    <name evidence="1" type="ORF">RGQ30_26300</name>
</gene>
<dbReference type="Proteomes" id="UP001329151">
    <property type="component" value="Chromosome"/>
</dbReference>
<dbReference type="InterPro" id="IPR011004">
    <property type="entry name" value="Trimer_LpxA-like_sf"/>
</dbReference>
<dbReference type="InterPro" id="IPR050484">
    <property type="entry name" value="Transf_Hexapept/Carb_Anhydrase"/>
</dbReference>
<evidence type="ECO:0000313" key="1">
    <source>
        <dbReference type="EMBL" id="BET27129.1"/>
    </source>
</evidence>
<dbReference type="RefSeq" id="WP_130557763.1">
    <property type="nucleotide sequence ID" value="NZ_AP028947.1"/>
</dbReference>
<dbReference type="PANTHER" id="PTHR13061">
    <property type="entry name" value="DYNACTIN SUBUNIT P25"/>
    <property type="match status" value="1"/>
</dbReference>
<organism evidence="1 2">
    <name type="scientific">Limnobacter thiooxidans</name>
    <dbReference type="NCBI Taxonomy" id="131080"/>
    <lineage>
        <taxon>Bacteria</taxon>
        <taxon>Pseudomonadati</taxon>
        <taxon>Pseudomonadota</taxon>
        <taxon>Betaproteobacteria</taxon>
        <taxon>Burkholderiales</taxon>
        <taxon>Burkholderiaceae</taxon>
        <taxon>Limnobacter</taxon>
    </lineage>
</organism>